<evidence type="ECO:0000313" key="12">
    <source>
        <dbReference type="EMBL" id="KAK4245962.1"/>
    </source>
</evidence>
<comment type="caution">
    <text evidence="12">The sequence shown here is derived from an EMBL/GenBank/DDBJ whole genome shotgun (WGS) entry which is preliminary data.</text>
</comment>
<keyword evidence="3 9" id="KW-0812">Transmembrane</keyword>
<protein>
    <recommendedName>
        <fullName evidence="11">Epidermal growth factor receptor-like transmembrane-juxtamembrane segment domain-containing protein</fullName>
    </recommendedName>
</protein>
<dbReference type="GO" id="GO:0005524">
    <property type="term" value="F:ATP binding"/>
    <property type="evidence" value="ECO:0007669"/>
    <property type="project" value="UniProtKB-KW"/>
</dbReference>
<comment type="subcellular location">
    <subcellularLocation>
        <location evidence="1">Membrane</location>
        <topology evidence="1">Single-pass membrane protein</topology>
    </subcellularLocation>
</comment>
<evidence type="ECO:0000256" key="4">
    <source>
        <dbReference type="ARBA" id="ARBA00022741"/>
    </source>
</evidence>
<evidence type="ECO:0000256" key="2">
    <source>
        <dbReference type="ARBA" id="ARBA00022553"/>
    </source>
</evidence>
<dbReference type="GO" id="GO:0071944">
    <property type="term" value="C:cell periphery"/>
    <property type="evidence" value="ECO:0007669"/>
    <property type="project" value="UniProtKB-ARBA"/>
</dbReference>
<dbReference type="GO" id="GO:0016020">
    <property type="term" value="C:membrane"/>
    <property type="evidence" value="ECO:0007669"/>
    <property type="project" value="UniProtKB-SubCell"/>
</dbReference>
<feature type="transmembrane region" description="Helical" evidence="9">
    <location>
        <begin position="230"/>
        <end position="252"/>
    </location>
</feature>
<feature type="region of interest" description="Disordered" evidence="8">
    <location>
        <begin position="174"/>
        <end position="228"/>
    </location>
</feature>
<evidence type="ECO:0000256" key="10">
    <source>
        <dbReference type="SAM" id="SignalP"/>
    </source>
</evidence>
<keyword evidence="13" id="KW-1185">Reference proteome</keyword>
<dbReference type="Proteomes" id="UP001303647">
    <property type="component" value="Unassembled WGS sequence"/>
</dbReference>
<proteinExistence type="predicted"/>
<feature type="domain" description="Epidermal growth factor receptor-like transmembrane-juxtamembrane segment" evidence="11">
    <location>
        <begin position="230"/>
        <end position="258"/>
    </location>
</feature>
<reference evidence="12" key="2">
    <citation type="submission" date="2023-05" db="EMBL/GenBank/DDBJ databases">
        <authorList>
            <consortium name="Lawrence Berkeley National Laboratory"/>
            <person name="Steindorff A."/>
            <person name="Hensen N."/>
            <person name="Bonometti L."/>
            <person name="Westerberg I."/>
            <person name="Brannstrom I.O."/>
            <person name="Guillou S."/>
            <person name="Cros-Aarteil S."/>
            <person name="Calhoun S."/>
            <person name="Haridas S."/>
            <person name="Kuo A."/>
            <person name="Mondo S."/>
            <person name="Pangilinan J."/>
            <person name="Riley R."/>
            <person name="Labutti K."/>
            <person name="Andreopoulos B."/>
            <person name="Lipzen A."/>
            <person name="Chen C."/>
            <person name="Yanf M."/>
            <person name="Daum C."/>
            <person name="Ng V."/>
            <person name="Clum A."/>
            <person name="Ohm R."/>
            <person name="Martin F."/>
            <person name="Silar P."/>
            <person name="Natvig D."/>
            <person name="Lalanne C."/>
            <person name="Gautier V."/>
            <person name="Ament-Velasquez S.L."/>
            <person name="Kruys A."/>
            <person name="Hutchinson M.I."/>
            <person name="Powell A.J."/>
            <person name="Barry K."/>
            <person name="Miller A.N."/>
            <person name="Grigoriev I.V."/>
            <person name="Debuchy R."/>
            <person name="Gladieux P."/>
            <person name="Thoren M.H."/>
            <person name="Johannesson H."/>
        </authorList>
    </citation>
    <scope>NUCLEOTIDE SEQUENCE</scope>
    <source>
        <strain evidence="12">CBS 359.72</strain>
    </source>
</reference>
<evidence type="ECO:0000256" key="1">
    <source>
        <dbReference type="ARBA" id="ARBA00004167"/>
    </source>
</evidence>
<accession>A0AAN7CRK7</accession>
<dbReference type="InterPro" id="IPR051694">
    <property type="entry name" value="Immunoregulatory_rcpt-like"/>
</dbReference>
<evidence type="ECO:0000259" key="11">
    <source>
        <dbReference type="Pfam" id="PF21314"/>
    </source>
</evidence>
<keyword evidence="6 9" id="KW-1133">Transmembrane helix</keyword>
<feature type="compositionally biased region" description="Low complexity" evidence="8">
    <location>
        <begin position="174"/>
        <end position="209"/>
    </location>
</feature>
<evidence type="ECO:0000256" key="5">
    <source>
        <dbReference type="ARBA" id="ARBA00022840"/>
    </source>
</evidence>
<dbReference type="PANTHER" id="PTHR15549:SF26">
    <property type="entry name" value="AXIAL BUDDING PATTERN PROTEIN 2-RELATED"/>
    <property type="match status" value="1"/>
</dbReference>
<dbReference type="Pfam" id="PF21314">
    <property type="entry name" value="TM_ErbB1"/>
    <property type="match status" value="1"/>
</dbReference>
<feature type="signal peptide" evidence="10">
    <location>
        <begin position="1"/>
        <end position="21"/>
    </location>
</feature>
<keyword evidence="5" id="KW-0067">ATP-binding</keyword>
<reference evidence="12" key="1">
    <citation type="journal article" date="2023" name="Mol. Phylogenet. Evol.">
        <title>Genome-scale phylogeny and comparative genomics of the fungal order Sordariales.</title>
        <authorList>
            <person name="Hensen N."/>
            <person name="Bonometti L."/>
            <person name="Westerberg I."/>
            <person name="Brannstrom I.O."/>
            <person name="Guillou S."/>
            <person name="Cros-Aarteil S."/>
            <person name="Calhoun S."/>
            <person name="Haridas S."/>
            <person name="Kuo A."/>
            <person name="Mondo S."/>
            <person name="Pangilinan J."/>
            <person name="Riley R."/>
            <person name="LaButti K."/>
            <person name="Andreopoulos B."/>
            <person name="Lipzen A."/>
            <person name="Chen C."/>
            <person name="Yan M."/>
            <person name="Daum C."/>
            <person name="Ng V."/>
            <person name="Clum A."/>
            <person name="Steindorff A."/>
            <person name="Ohm R.A."/>
            <person name="Martin F."/>
            <person name="Silar P."/>
            <person name="Natvig D.O."/>
            <person name="Lalanne C."/>
            <person name="Gautier V."/>
            <person name="Ament-Velasquez S.L."/>
            <person name="Kruys A."/>
            <person name="Hutchinson M.I."/>
            <person name="Powell A.J."/>
            <person name="Barry K."/>
            <person name="Miller A.N."/>
            <person name="Grigoriev I.V."/>
            <person name="Debuchy R."/>
            <person name="Gladieux P."/>
            <person name="Hiltunen Thoren M."/>
            <person name="Johannesson H."/>
        </authorList>
    </citation>
    <scope>NUCLEOTIDE SEQUENCE</scope>
    <source>
        <strain evidence="12">CBS 359.72</strain>
    </source>
</reference>
<evidence type="ECO:0000256" key="7">
    <source>
        <dbReference type="ARBA" id="ARBA00023136"/>
    </source>
</evidence>
<dbReference type="InterPro" id="IPR049328">
    <property type="entry name" value="TM_ErbB1"/>
</dbReference>
<feature type="chain" id="PRO_5043023784" description="Epidermal growth factor receptor-like transmembrane-juxtamembrane segment domain-containing protein" evidence="10">
    <location>
        <begin position="22"/>
        <end position="439"/>
    </location>
</feature>
<dbReference type="AlphaFoldDB" id="A0AAN7CRK7"/>
<evidence type="ECO:0000256" key="8">
    <source>
        <dbReference type="SAM" id="MobiDB-lite"/>
    </source>
</evidence>
<evidence type="ECO:0000256" key="6">
    <source>
        <dbReference type="ARBA" id="ARBA00022989"/>
    </source>
</evidence>
<sequence length="439" mass="45560">MAVKSLGWLAAAAVWLPSVAGMAREQVFDRAPLQTLAPLLREVGVDVSPLAVTAAPVPRALQKRSTQTCGYVDGDLVSSYVCAHSEAECLYDDRSSAVGCCLTESCEVYAGCLPYKSSKATKTYDSDKTLYCSNSDLPSCAVFSYADKTGSIAGYTIHTCDSVSTTYTMFFRPTDTSSSSRSTTTSESLSESPESTTGSSPTGTDSDSSPAETSGDSDSDSDSSTPVGPIVGGVVGGVAALALIGLGVFFLVRRKKQNGPNPAGLQGGPTGFMGGPPGGPSGYANVPSPPNSAMGPIYSDSYDPLQNSSAYAGSIHQMQNIPPSPHAMNPSPAGSPAPTYQYPHQPQQQMHAMGGPPPPHGMGMGMGMGGMGTPPPQHHGFGTPPPPMGMGTPTPPPPHNGYNMPYPSQELPKQQQMYMQAQPVELPTQKGDGQVHELS</sequence>
<gene>
    <name evidence="12" type="ORF">C7999DRAFT_42574</name>
</gene>
<keyword evidence="2" id="KW-0597">Phosphoprotein</keyword>
<organism evidence="12 13">
    <name type="scientific">Corynascus novoguineensis</name>
    <dbReference type="NCBI Taxonomy" id="1126955"/>
    <lineage>
        <taxon>Eukaryota</taxon>
        <taxon>Fungi</taxon>
        <taxon>Dikarya</taxon>
        <taxon>Ascomycota</taxon>
        <taxon>Pezizomycotina</taxon>
        <taxon>Sordariomycetes</taxon>
        <taxon>Sordariomycetidae</taxon>
        <taxon>Sordariales</taxon>
        <taxon>Chaetomiaceae</taxon>
        <taxon>Corynascus</taxon>
    </lineage>
</organism>
<evidence type="ECO:0000256" key="3">
    <source>
        <dbReference type="ARBA" id="ARBA00022692"/>
    </source>
</evidence>
<keyword evidence="10" id="KW-0732">Signal</keyword>
<keyword evidence="4" id="KW-0547">Nucleotide-binding</keyword>
<dbReference type="PANTHER" id="PTHR15549">
    <property type="entry name" value="PAIRED IMMUNOGLOBULIN-LIKE TYPE 2 RECEPTOR"/>
    <property type="match status" value="1"/>
</dbReference>
<keyword evidence="7 9" id="KW-0472">Membrane</keyword>
<feature type="region of interest" description="Disordered" evidence="8">
    <location>
        <begin position="388"/>
        <end position="409"/>
    </location>
</feature>
<name>A0AAN7CRK7_9PEZI</name>
<feature type="compositionally biased region" description="Pro residues" evidence="8">
    <location>
        <begin position="388"/>
        <end position="399"/>
    </location>
</feature>
<dbReference type="EMBL" id="MU857686">
    <property type="protein sequence ID" value="KAK4245962.1"/>
    <property type="molecule type" value="Genomic_DNA"/>
</dbReference>
<evidence type="ECO:0000313" key="13">
    <source>
        <dbReference type="Proteomes" id="UP001303647"/>
    </source>
</evidence>
<evidence type="ECO:0000256" key="9">
    <source>
        <dbReference type="SAM" id="Phobius"/>
    </source>
</evidence>